<dbReference type="Pfam" id="PF00072">
    <property type="entry name" value="Response_reg"/>
    <property type="match status" value="1"/>
</dbReference>
<dbReference type="InterPro" id="IPR052893">
    <property type="entry name" value="TCS_response_regulator"/>
</dbReference>
<dbReference type="EMBL" id="CZQA01000001">
    <property type="protein sequence ID" value="CUS32895.1"/>
    <property type="molecule type" value="Genomic_DNA"/>
</dbReference>
<dbReference type="OrthoDB" id="195863at2"/>
<dbReference type="CDD" id="cd17557">
    <property type="entry name" value="REC_Rcp-like"/>
    <property type="match status" value="1"/>
</dbReference>
<feature type="modified residue" description="4-aspartylphosphate" evidence="1">
    <location>
        <position position="59"/>
    </location>
</feature>
<dbReference type="GO" id="GO:0000160">
    <property type="term" value="P:phosphorelay signal transduction system"/>
    <property type="evidence" value="ECO:0007669"/>
    <property type="project" value="InterPro"/>
</dbReference>
<dbReference type="SMART" id="SM00448">
    <property type="entry name" value="REC"/>
    <property type="match status" value="1"/>
</dbReference>
<protein>
    <submittedName>
        <fullName evidence="3">Response regulator receiver protein</fullName>
    </submittedName>
</protein>
<keyword evidence="4" id="KW-1185">Reference proteome</keyword>
<evidence type="ECO:0000313" key="4">
    <source>
        <dbReference type="Proteomes" id="UP000199032"/>
    </source>
</evidence>
<name>A0A0S4L6S9_9BACT</name>
<dbReference type="PROSITE" id="PS50110">
    <property type="entry name" value="RESPONSE_REGULATORY"/>
    <property type="match status" value="1"/>
</dbReference>
<evidence type="ECO:0000313" key="3">
    <source>
        <dbReference type="EMBL" id="CUS32895.1"/>
    </source>
</evidence>
<keyword evidence="1" id="KW-0597">Phosphoprotein</keyword>
<dbReference type="PANTHER" id="PTHR44520">
    <property type="entry name" value="RESPONSE REGULATOR RCP1-RELATED"/>
    <property type="match status" value="1"/>
</dbReference>
<dbReference type="PANTHER" id="PTHR44520:SF2">
    <property type="entry name" value="RESPONSE REGULATOR RCP1"/>
    <property type="match status" value="1"/>
</dbReference>
<reference evidence="3 4" key="1">
    <citation type="submission" date="2015-10" db="EMBL/GenBank/DDBJ databases">
        <authorList>
            <person name="Gilbert D.G."/>
        </authorList>
    </citation>
    <scope>NUCLEOTIDE SEQUENCE [LARGE SCALE GENOMIC DNA]</scope>
    <source>
        <strain evidence="3">COMA1</strain>
    </source>
</reference>
<dbReference type="InterPro" id="IPR001789">
    <property type="entry name" value="Sig_transdc_resp-reg_receiver"/>
</dbReference>
<evidence type="ECO:0000259" key="2">
    <source>
        <dbReference type="PROSITE" id="PS50110"/>
    </source>
</evidence>
<dbReference type="Gene3D" id="3.40.50.2300">
    <property type="match status" value="1"/>
</dbReference>
<dbReference type="SUPFAM" id="SSF52172">
    <property type="entry name" value="CheY-like"/>
    <property type="match status" value="1"/>
</dbReference>
<feature type="domain" description="Response regulatory" evidence="2">
    <location>
        <begin position="3"/>
        <end position="126"/>
    </location>
</feature>
<gene>
    <name evidence="3" type="ORF">COMA1_10865</name>
</gene>
<sequence length="136" mass="15434">MLRILIAEDNDEDFVAFQRVLSRSNGATLIRCRDGEEVINYLSKALDGADSRPSIILLDINMPGTDGRETLVRLKSDSAFRSIPIVVFSTSTRPKDIVDCYEQGASGYMNKPVNYMELERNLCNLLDYWEHTMLLP</sequence>
<accession>A0A0S4L6S9</accession>
<dbReference type="Proteomes" id="UP000199032">
    <property type="component" value="Unassembled WGS sequence"/>
</dbReference>
<organism evidence="3 4">
    <name type="scientific">Candidatus Nitrospira nitrosa</name>
    <dbReference type="NCBI Taxonomy" id="1742972"/>
    <lineage>
        <taxon>Bacteria</taxon>
        <taxon>Pseudomonadati</taxon>
        <taxon>Nitrospirota</taxon>
        <taxon>Nitrospiria</taxon>
        <taxon>Nitrospirales</taxon>
        <taxon>Nitrospiraceae</taxon>
        <taxon>Nitrospira</taxon>
    </lineage>
</organism>
<proteinExistence type="predicted"/>
<evidence type="ECO:0000256" key="1">
    <source>
        <dbReference type="PROSITE-ProRule" id="PRU00169"/>
    </source>
</evidence>
<dbReference type="RefSeq" id="WP_090744168.1">
    <property type="nucleotide sequence ID" value="NZ_CZQA01000001.1"/>
</dbReference>
<dbReference type="InterPro" id="IPR011006">
    <property type="entry name" value="CheY-like_superfamily"/>
</dbReference>
<dbReference type="STRING" id="1742972.COMA1_10865"/>
<dbReference type="AlphaFoldDB" id="A0A0S4L6S9"/>